<sequence length="247" mass="26951">MMGLIARTHTLTPALWKALSAQKSHPMPALDPWLFLSQGVLHDSNLLGRVKLRTIQELPTLEALVTVYIEGMETTLTTTTSITDARLYATTQDIIHQNDAFNSVIFKVMSYSDGTVIADIYLWEIPAPVAPDAIESDTPLYLPKGSTFYEGESEQDIVMDRTIRMSEDHRAAINIRTVEGRSYSTTVTAADAVRCAVPGDYYVESGSAELSVVYGVTTLPETPFTPVIQHTPLPAGPAPTPNSPAQV</sequence>
<organism evidence="1">
    <name type="scientific">Pseudomonas syringae CC1417</name>
    <dbReference type="NCBI Taxonomy" id="1357272"/>
    <lineage>
        <taxon>Bacteria</taxon>
        <taxon>Pseudomonadati</taxon>
        <taxon>Pseudomonadota</taxon>
        <taxon>Gammaproteobacteria</taxon>
        <taxon>Pseudomonadales</taxon>
        <taxon>Pseudomonadaceae</taxon>
        <taxon>Pseudomonas</taxon>
        <taxon>Pseudomonas syringae</taxon>
    </lineage>
</organism>
<protein>
    <recommendedName>
        <fullName evidence="2">Virion structural protein</fullName>
    </recommendedName>
</protein>
<dbReference type="RefSeq" id="WP_152534900.1">
    <property type="nucleotide sequence ID" value="NZ_CP159362.1"/>
</dbReference>
<reference evidence="1" key="2">
    <citation type="submission" date="2024-07" db="EMBL/GenBank/DDBJ databases">
        <title>A complete genome sequence for Pseudomonas syringae CC1417.</title>
        <authorList>
            <person name="Baltrus D.A."/>
        </authorList>
    </citation>
    <scope>NUCLEOTIDE SEQUENCE</scope>
    <source>
        <strain evidence="1">CC1417</strain>
    </source>
</reference>
<reference evidence="1" key="1">
    <citation type="journal article" date="2014" name="Genome Announc.">
        <title>Draft Genome Sequences of a Phylogenetically Diverse Suite of Pseudomonas syringae Strains from Multiple Source Populations.</title>
        <authorList>
            <person name="Baltrus D.A."/>
            <person name="Yourstone S."/>
            <person name="Lind A."/>
            <person name="Guilbaud C."/>
            <person name="Sands D.C."/>
            <person name="Jones C.D."/>
            <person name="Morris C.E."/>
            <person name="Dangl J.L."/>
        </authorList>
    </citation>
    <scope>NUCLEOTIDE SEQUENCE</scope>
    <source>
        <strain evidence="1">CC1417</strain>
    </source>
</reference>
<dbReference type="EMBL" id="CP159362">
    <property type="protein sequence ID" value="XCN70032.1"/>
    <property type="molecule type" value="Genomic_DNA"/>
</dbReference>
<proteinExistence type="predicted"/>
<gene>
    <name evidence="1" type="ORF">N011_12345</name>
</gene>
<name>A0AAU8LN38_PSESX</name>
<dbReference type="AlphaFoldDB" id="A0AAU8LN38"/>
<accession>A0AAU8LN38</accession>
<evidence type="ECO:0008006" key="2">
    <source>
        <dbReference type="Google" id="ProtNLM"/>
    </source>
</evidence>
<evidence type="ECO:0000313" key="1">
    <source>
        <dbReference type="EMBL" id="XCN70032.1"/>
    </source>
</evidence>